<sequence>MRGRSIQKWRIKIIGAGKIDSHRVLTGRDHNTLQGRTTSKGQNVENTRAGGSIGMQQERGEIDTEIRSYDQYPKTGQTILHLPQLEANRFNQLQNRHWRAGDHFNKSGGILGVQEEVYKFIPCTSNHWIRRILIYSNLPYLEQTDTNVQQLFLYQAMDEIRTFQAIQKNPRRTNEIYKLIEVPKKEPDHKLSYEPTPKWKPKSDQSIVQVPKPMEVPATEVQSKAYISTTRRTFNMKQILLDSTLKKETVSRRVDCTKGNTPEVLGTSNGTYKDVECGACVFLAPYSGTPAGMGERRGDQECCRSWGVHVEQDVPIGGRAEPDKLRDALHVLKSTEDGNNHINLDDLGSEVDGANGGYDLNLEI</sequence>
<organism evidence="1">
    <name type="scientific">Brassica rapa subsp. pekinensis</name>
    <name type="common">Chinese cabbage</name>
    <name type="synonym">Brassica pekinensis</name>
    <dbReference type="NCBI Taxonomy" id="51351"/>
    <lineage>
        <taxon>Eukaryota</taxon>
        <taxon>Viridiplantae</taxon>
        <taxon>Streptophyta</taxon>
        <taxon>Embryophyta</taxon>
        <taxon>Tracheophyta</taxon>
        <taxon>Spermatophyta</taxon>
        <taxon>Magnoliopsida</taxon>
        <taxon>eudicotyledons</taxon>
        <taxon>Gunneridae</taxon>
        <taxon>Pentapetalae</taxon>
        <taxon>rosids</taxon>
        <taxon>malvids</taxon>
        <taxon>Brassicales</taxon>
        <taxon>Brassicaceae</taxon>
        <taxon>Brassiceae</taxon>
        <taxon>Brassica</taxon>
    </lineage>
</organism>
<accession>A0A6B7JHE9</accession>
<name>A0A6B7JHE9_BRARP</name>
<dbReference type="EMBL" id="MH475295">
    <property type="protein sequence ID" value="QDV59699.1"/>
    <property type="molecule type" value="mRNA"/>
</dbReference>
<gene>
    <name evidence="1" type="primary">PHOT1b</name>
</gene>
<evidence type="ECO:0000313" key="1">
    <source>
        <dbReference type="EMBL" id="QDV59699.1"/>
    </source>
</evidence>
<reference evidence="1" key="1">
    <citation type="submission" date="2018-06" db="EMBL/GenBank/DDBJ databases">
        <title>Blue light receptor gene of Brassica rapa.</title>
        <authorList>
            <person name="Lee S.I."/>
            <person name="Kim J.A."/>
            <person name="Jeong M.-J."/>
        </authorList>
    </citation>
    <scope>NUCLEOTIDE SEQUENCE</scope>
</reference>
<dbReference type="AlphaFoldDB" id="A0A6B7JHE9"/>
<protein>
    <submittedName>
        <fullName evidence="1">Phototropin 1b</fullName>
    </submittedName>
</protein>
<dbReference type="HOGENOM" id="CLU_761534_0_0_1"/>
<proteinExistence type="evidence at transcript level"/>